<dbReference type="Pfam" id="PF10676">
    <property type="entry name" value="gerPA"/>
    <property type="match status" value="1"/>
</dbReference>
<reference evidence="1 2" key="1">
    <citation type="journal article" date="2015" name="PLoS ONE">
        <title>Genome Sequence of Bacillus endophyticus and Analysis of Its Companion Mechanism in the Ketogulonigenium vulgare-Bacillus Strain Consortium.</title>
        <authorList>
            <person name="Jia N."/>
            <person name="Du J."/>
            <person name="Ding M.Z."/>
            <person name="Gao F."/>
            <person name="Yuan Y.J."/>
        </authorList>
    </citation>
    <scope>NUCLEOTIDE SEQUENCE [LARGE SCALE GENOMIC DNA]</scope>
    <source>
        <strain evidence="1 2">Hbe603</strain>
    </source>
</reference>
<accession>A0A1X7FHS5</accession>
<dbReference type="RefSeq" id="WP_019393877.1">
    <property type="nucleotide sequence ID" value="NZ_ALIM01000032.1"/>
</dbReference>
<organism evidence="1 2">
    <name type="scientific">Priestia filamentosa</name>
    <dbReference type="NCBI Taxonomy" id="1402861"/>
    <lineage>
        <taxon>Bacteria</taxon>
        <taxon>Bacillati</taxon>
        <taxon>Bacillota</taxon>
        <taxon>Bacilli</taxon>
        <taxon>Bacillales</taxon>
        <taxon>Bacillaceae</taxon>
        <taxon>Priestia</taxon>
    </lineage>
</organism>
<evidence type="ECO:0000313" key="2">
    <source>
        <dbReference type="Proteomes" id="UP000036202"/>
    </source>
</evidence>
<reference evidence="2" key="2">
    <citation type="submission" date="2015-06" db="EMBL/GenBank/DDBJ databases">
        <title>Genome Sequence of Bacillus endophyticus and Analysis of its Companion Mechanism in the Ketogulonigenium vulgare-Bacillus strain Consortium.</title>
        <authorList>
            <person name="Jia N."/>
            <person name="Du J."/>
            <person name="Ding M.-Z."/>
            <person name="Gao F."/>
            <person name="Yuan Y.-J."/>
        </authorList>
    </citation>
    <scope>NUCLEOTIDE SEQUENCE [LARGE SCALE GENOMIC DNA]</scope>
    <source>
        <strain evidence="2">Hbe603</strain>
    </source>
</reference>
<evidence type="ECO:0000313" key="1">
    <source>
        <dbReference type="EMBL" id="AKO91280.1"/>
    </source>
</evidence>
<dbReference type="AlphaFoldDB" id="A0A0H4KCE1"/>
<dbReference type="Proteomes" id="UP000036202">
    <property type="component" value="Chromosome"/>
</dbReference>
<dbReference type="KEGG" id="beo:BEH_03625"/>
<dbReference type="PANTHER" id="PTHR37808:SF3">
    <property type="entry name" value="SPORE GERMINATION PROTEIN GERPA-RELATED"/>
    <property type="match status" value="1"/>
</dbReference>
<dbReference type="InterPro" id="IPR019618">
    <property type="entry name" value="Spore_germination_GerPA"/>
</dbReference>
<protein>
    <submittedName>
        <fullName evidence="1">Spore gernimation protein GerPA</fullName>
    </submittedName>
</protein>
<dbReference type="OrthoDB" id="2691926at2"/>
<sequence>MPAIVGAVSVNSVGTASIFHIGDVYTIAPSANSKTFAGAGSFSTGDGLVINNKISSTNTQDQDFIDQPIAANA</sequence>
<accession>A0A0H4KCE1</accession>
<dbReference type="PANTHER" id="PTHR37808">
    <property type="entry name" value="SPORE GERMINATION PROTEIN-LIKE PROTEIN YDZR-RELATED"/>
    <property type="match status" value="1"/>
</dbReference>
<dbReference type="EMBL" id="CP011974">
    <property type="protein sequence ID" value="AKO91280.1"/>
    <property type="molecule type" value="Genomic_DNA"/>
</dbReference>
<keyword evidence="2" id="KW-1185">Reference proteome</keyword>
<dbReference type="PATRIC" id="fig|135735.6.peg.679"/>
<proteinExistence type="predicted"/>
<dbReference type="GeneID" id="93702767"/>
<name>A0A0H4KCE1_9BACI</name>
<dbReference type="eggNOG" id="ENOG50332FH">
    <property type="taxonomic scope" value="Bacteria"/>
</dbReference>
<gene>
    <name evidence="1" type="ORF">BEH_03625</name>
</gene>